<dbReference type="RefSeq" id="WP_187523184.1">
    <property type="nucleotide sequence ID" value="NZ_JACONW010000211.1"/>
</dbReference>
<reference evidence="2 3" key="1">
    <citation type="submission" date="2020-08" db="EMBL/GenBank/DDBJ databases">
        <title>Putative novel bacterial strains isolated from necrotic wheat leaf tissues caused by Xanthomonas translucens.</title>
        <authorList>
            <person name="Tambong J.T."/>
        </authorList>
    </citation>
    <scope>NUCLEOTIDE SEQUENCE [LARGE SCALE GENOMIC DNA]</scope>
    <source>
        <strain evidence="2 3">DOAB 1069</strain>
    </source>
</reference>
<organism evidence="2 3">
    <name type="scientific">Pseudomonas folii</name>
    <dbReference type="NCBI Taxonomy" id="2762593"/>
    <lineage>
        <taxon>Bacteria</taxon>
        <taxon>Pseudomonadati</taxon>
        <taxon>Pseudomonadota</taxon>
        <taxon>Gammaproteobacteria</taxon>
        <taxon>Pseudomonadales</taxon>
        <taxon>Pseudomonadaceae</taxon>
        <taxon>Pseudomonas</taxon>
    </lineage>
</organism>
<dbReference type="EMBL" id="JACONW010000211">
    <property type="protein sequence ID" value="MBC3953068.1"/>
    <property type="molecule type" value="Genomic_DNA"/>
</dbReference>
<protein>
    <recommendedName>
        <fullName evidence="4">DUF5610 domain-containing protein</fullName>
    </recommendedName>
</protein>
<feature type="compositionally biased region" description="Polar residues" evidence="1">
    <location>
        <begin position="265"/>
        <end position="274"/>
    </location>
</feature>
<name>A0ABR7B7A0_9PSED</name>
<sequence>MSLLSTLSNIGTAAYNGVNAATSPAKTATASTTVLEQETPSIDKATFSSAALELSQKTSYASKLYPTRPGMSANALLMAVANPGLESSSKGLSFSDVATDARARMDDKYAQMKASGTPYNRYDKEAADTNSLLGDLDRRSLYAVSKNEGGLFTKAEQEEASDAMNRQFGLAMGLYSGLSSLEGDFVDPYKGDDLTRFKVGLKFLNQVSSEEKSSATWMRMHQGLEESIASLENPEKPKVHKTLFDIIAEMNSQKVEEDEEDKFTGNKSSSTGGTPQPAAAVLNVPSATSAPSPAVSSEKTDSQG</sequence>
<dbReference type="Proteomes" id="UP000651852">
    <property type="component" value="Unassembled WGS sequence"/>
</dbReference>
<evidence type="ECO:0000313" key="2">
    <source>
        <dbReference type="EMBL" id="MBC3953068.1"/>
    </source>
</evidence>
<feature type="region of interest" description="Disordered" evidence="1">
    <location>
        <begin position="251"/>
        <end position="304"/>
    </location>
</feature>
<evidence type="ECO:0000313" key="3">
    <source>
        <dbReference type="Proteomes" id="UP000651852"/>
    </source>
</evidence>
<accession>A0ABR7B7A0</accession>
<keyword evidence="3" id="KW-1185">Reference proteome</keyword>
<gene>
    <name evidence="2" type="ORF">H8S59_25130</name>
</gene>
<feature type="compositionally biased region" description="Low complexity" evidence="1">
    <location>
        <begin position="284"/>
        <end position="297"/>
    </location>
</feature>
<proteinExistence type="predicted"/>
<comment type="caution">
    <text evidence="2">The sequence shown here is derived from an EMBL/GenBank/DDBJ whole genome shotgun (WGS) entry which is preliminary data.</text>
</comment>
<evidence type="ECO:0008006" key="4">
    <source>
        <dbReference type="Google" id="ProtNLM"/>
    </source>
</evidence>
<evidence type="ECO:0000256" key="1">
    <source>
        <dbReference type="SAM" id="MobiDB-lite"/>
    </source>
</evidence>